<accession>A0ABN9TIA5</accession>
<comment type="caution">
    <text evidence="1">The sequence shown here is derived from an EMBL/GenBank/DDBJ whole genome shotgun (WGS) entry which is preliminary data.</text>
</comment>
<organism evidence="1 2">
    <name type="scientific">Prorocentrum cordatum</name>
    <dbReference type="NCBI Taxonomy" id="2364126"/>
    <lineage>
        <taxon>Eukaryota</taxon>
        <taxon>Sar</taxon>
        <taxon>Alveolata</taxon>
        <taxon>Dinophyceae</taxon>
        <taxon>Prorocentrales</taxon>
        <taxon>Prorocentraceae</taxon>
        <taxon>Prorocentrum</taxon>
    </lineage>
</organism>
<name>A0ABN9TIA5_9DINO</name>
<proteinExistence type="predicted"/>
<dbReference type="Proteomes" id="UP001189429">
    <property type="component" value="Unassembled WGS sequence"/>
</dbReference>
<evidence type="ECO:0000313" key="2">
    <source>
        <dbReference type="Proteomes" id="UP001189429"/>
    </source>
</evidence>
<protein>
    <submittedName>
        <fullName evidence="1">Uncharacterized protein</fullName>
    </submittedName>
</protein>
<keyword evidence="2" id="KW-1185">Reference proteome</keyword>
<evidence type="ECO:0000313" key="1">
    <source>
        <dbReference type="EMBL" id="CAK0844875.1"/>
    </source>
</evidence>
<dbReference type="EMBL" id="CAUYUJ010014700">
    <property type="protein sequence ID" value="CAK0844875.1"/>
    <property type="molecule type" value="Genomic_DNA"/>
</dbReference>
<gene>
    <name evidence="1" type="ORF">PCOR1329_LOCUS38849</name>
</gene>
<reference evidence="1" key="1">
    <citation type="submission" date="2023-10" db="EMBL/GenBank/DDBJ databases">
        <authorList>
            <person name="Chen Y."/>
            <person name="Shah S."/>
            <person name="Dougan E. K."/>
            <person name="Thang M."/>
            <person name="Chan C."/>
        </authorList>
    </citation>
    <scope>NUCLEOTIDE SEQUENCE [LARGE SCALE GENOMIC DNA]</scope>
</reference>
<sequence length="147" mass="15641">MDFPGTVHGLWRLAAGDGLEYSVAHPLHTYLESNVSLVVTYSGTADMRASSGSAAEAAVRGERWMPPEMDASLTRPKLDATVILSPKADTQVLDADKPKRTPLLALASLNADTAPSTEVCWSQLLALSLAELGRLRVLMAAAVRPLS</sequence>